<dbReference type="Proteomes" id="UP000276133">
    <property type="component" value="Unassembled WGS sequence"/>
</dbReference>
<dbReference type="AlphaFoldDB" id="A0A3M7RQL6"/>
<sequence length="82" mass="10170">MVSEGSAYDFYLKRPKHAIFEFHQKFQVYYQFRDLTNFCLLNDYEASVLRLEPLAVESVGTRFWYLRLYEEWKSECRPREKW</sequence>
<proteinExistence type="predicted"/>
<name>A0A3M7RQL6_BRAPC</name>
<gene>
    <name evidence="1" type="ORF">BpHYR1_020935</name>
</gene>
<dbReference type="EMBL" id="REGN01002849">
    <property type="protein sequence ID" value="RNA25841.1"/>
    <property type="molecule type" value="Genomic_DNA"/>
</dbReference>
<evidence type="ECO:0000313" key="1">
    <source>
        <dbReference type="EMBL" id="RNA25841.1"/>
    </source>
</evidence>
<evidence type="ECO:0000313" key="2">
    <source>
        <dbReference type="Proteomes" id="UP000276133"/>
    </source>
</evidence>
<reference evidence="1 2" key="1">
    <citation type="journal article" date="2018" name="Sci. Rep.">
        <title>Genomic signatures of local adaptation to the degree of environmental predictability in rotifers.</title>
        <authorList>
            <person name="Franch-Gras L."/>
            <person name="Hahn C."/>
            <person name="Garcia-Roger E.M."/>
            <person name="Carmona M.J."/>
            <person name="Serra M."/>
            <person name="Gomez A."/>
        </authorList>
    </citation>
    <scope>NUCLEOTIDE SEQUENCE [LARGE SCALE GENOMIC DNA]</scope>
    <source>
        <strain evidence="1">HYR1</strain>
    </source>
</reference>
<dbReference type="OrthoDB" id="303107at2759"/>
<organism evidence="1 2">
    <name type="scientific">Brachionus plicatilis</name>
    <name type="common">Marine rotifer</name>
    <name type="synonym">Brachionus muelleri</name>
    <dbReference type="NCBI Taxonomy" id="10195"/>
    <lineage>
        <taxon>Eukaryota</taxon>
        <taxon>Metazoa</taxon>
        <taxon>Spiralia</taxon>
        <taxon>Gnathifera</taxon>
        <taxon>Rotifera</taxon>
        <taxon>Eurotatoria</taxon>
        <taxon>Monogononta</taxon>
        <taxon>Pseudotrocha</taxon>
        <taxon>Ploima</taxon>
        <taxon>Brachionidae</taxon>
        <taxon>Brachionus</taxon>
    </lineage>
</organism>
<protein>
    <submittedName>
        <fullName evidence="1">Uncharacterized protein</fullName>
    </submittedName>
</protein>
<accession>A0A3M7RQL6</accession>
<comment type="caution">
    <text evidence="1">The sequence shown here is derived from an EMBL/GenBank/DDBJ whole genome shotgun (WGS) entry which is preliminary data.</text>
</comment>
<keyword evidence="2" id="KW-1185">Reference proteome</keyword>